<proteinExistence type="predicted"/>
<evidence type="ECO:0000313" key="3">
    <source>
        <dbReference type="Proteomes" id="UP000189660"/>
    </source>
</evidence>
<dbReference type="Proteomes" id="UP000189660">
    <property type="component" value="Chromosome"/>
</dbReference>
<sequence>MNSLRSGKTNNPRQKARPAVEVTTAGLLGGLTSNGG</sequence>
<keyword evidence="3" id="KW-1185">Reference proteome</keyword>
<feature type="compositionally biased region" description="Gly residues" evidence="1">
    <location>
        <begin position="27"/>
        <end position="36"/>
    </location>
</feature>
<dbReference type="AlphaFoldDB" id="A0A1U9MCK1"/>
<dbReference type="EMBL" id="CP015820">
    <property type="protein sequence ID" value="AQT43048.1"/>
    <property type="molecule type" value="Genomic_DNA"/>
</dbReference>
<evidence type="ECO:0000256" key="1">
    <source>
        <dbReference type="SAM" id="MobiDB-lite"/>
    </source>
</evidence>
<organism evidence="2 3">
    <name type="scientific">Bartonella apihabitans</name>
    <dbReference type="NCBI Taxonomy" id="2750929"/>
    <lineage>
        <taxon>Bacteria</taxon>
        <taxon>Pseudomonadati</taxon>
        <taxon>Pseudomonadota</taxon>
        <taxon>Alphaproteobacteria</taxon>
        <taxon>Hyphomicrobiales</taxon>
        <taxon>Bartonellaceae</taxon>
        <taxon>Bartonella</taxon>
    </lineage>
</organism>
<name>A0A1U9MCK1_9HYPH</name>
<protein>
    <submittedName>
        <fullName evidence="2">Uncharacterized protein</fullName>
    </submittedName>
</protein>
<feature type="region of interest" description="Disordered" evidence="1">
    <location>
        <begin position="1"/>
        <end position="36"/>
    </location>
</feature>
<accession>A0A1U9MCK1</accession>
<reference evidence="2 3" key="1">
    <citation type="submission" date="2016-11" db="EMBL/GenBank/DDBJ databases">
        <title>Comparative genomics of Bartonella apis.</title>
        <authorList>
            <person name="Engel P."/>
        </authorList>
    </citation>
    <scope>NUCLEOTIDE SEQUENCE [LARGE SCALE GENOMIC DNA]</scope>
    <source>
        <strain evidence="2 3">BBC0178</strain>
    </source>
</reference>
<dbReference type="KEGG" id="bapa:BBC0178_015930"/>
<evidence type="ECO:0000313" key="2">
    <source>
        <dbReference type="EMBL" id="AQT43048.1"/>
    </source>
</evidence>
<gene>
    <name evidence="2" type="ORF">BBC0178_015930</name>
</gene>
<feature type="compositionally biased region" description="Polar residues" evidence="1">
    <location>
        <begin position="1"/>
        <end position="13"/>
    </location>
</feature>